<organism evidence="3 4">
    <name type="scientific">Liquorilactobacillus vini DSM 20605</name>
    <dbReference type="NCBI Taxonomy" id="1133569"/>
    <lineage>
        <taxon>Bacteria</taxon>
        <taxon>Bacillati</taxon>
        <taxon>Bacillota</taxon>
        <taxon>Bacilli</taxon>
        <taxon>Lactobacillales</taxon>
        <taxon>Lactobacillaceae</taxon>
        <taxon>Liquorilactobacillus</taxon>
    </lineage>
</organism>
<dbReference type="RefSeq" id="WP_010580150.1">
    <property type="nucleotide sequence ID" value="NZ_AHYZ01000061.1"/>
</dbReference>
<evidence type="ECO:0000256" key="1">
    <source>
        <dbReference type="PROSITE-ProRule" id="PRU00182"/>
    </source>
</evidence>
<dbReference type="InterPro" id="IPR002942">
    <property type="entry name" value="S4_RNA-bd"/>
</dbReference>
<sequence>MSIYQHFRSDEAPLITELSDLISQAEFEYRPILTHFLNPRERAIIASLLGQKKQVKFCANGLFQQAERRRGLFYPEYFNPKQEDFQLALMEIKYPVKFAQLEHRQILGTLLGSGLKRSAIGDILTDGIHWQVIIEKPMVEFLKQEIERIGKIKVQLEEISFSQLLQSKIEWEKASFSVSSLRIDNLVASVCHFSRARCKQLLAAKKVHLNWMLIEQPDFDLKLQDVISVRGFGRFQLASLGQLSKKGHLRVEVLILKNNT</sequence>
<protein>
    <submittedName>
        <fullName evidence="3">RNA binding protein</fullName>
    </submittedName>
</protein>
<comment type="caution">
    <text evidence="3">The sequence shown here is derived from an EMBL/GenBank/DDBJ whole genome shotgun (WGS) entry which is preliminary data.</text>
</comment>
<dbReference type="GO" id="GO:0003723">
    <property type="term" value="F:RNA binding"/>
    <property type="evidence" value="ECO:0007669"/>
    <property type="project" value="UniProtKB-KW"/>
</dbReference>
<dbReference type="InterPro" id="IPR040591">
    <property type="entry name" value="RqcP2_RBD"/>
</dbReference>
<evidence type="ECO:0000259" key="2">
    <source>
        <dbReference type="SMART" id="SM00363"/>
    </source>
</evidence>
<dbReference type="Proteomes" id="UP000051576">
    <property type="component" value="Unassembled WGS sequence"/>
</dbReference>
<evidence type="ECO:0000313" key="3">
    <source>
        <dbReference type="EMBL" id="KRM89197.1"/>
    </source>
</evidence>
<dbReference type="eggNOG" id="COG2302">
    <property type="taxonomic scope" value="Bacteria"/>
</dbReference>
<dbReference type="Gene3D" id="3.30.70.330">
    <property type="match status" value="1"/>
</dbReference>
<proteinExistence type="predicted"/>
<dbReference type="Gene3D" id="3.30.1370.160">
    <property type="match status" value="1"/>
</dbReference>
<dbReference type="STRING" id="1133569.FD21_GL000124"/>
<dbReference type="SUPFAM" id="SSF55174">
    <property type="entry name" value="Alpha-L RNA-binding motif"/>
    <property type="match status" value="1"/>
</dbReference>
<gene>
    <name evidence="3" type="ORF">FD21_GL000124</name>
</gene>
<feature type="domain" description="RNA-binding S4" evidence="2">
    <location>
        <begin position="181"/>
        <end position="238"/>
    </location>
</feature>
<dbReference type="Pfam" id="PF17774">
    <property type="entry name" value="YlmH_RBD"/>
    <property type="match status" value="1"/>
</dbReference>
<dbReference type="PATRIC" id="fig|1133569.4.peg.124"/>
<name>A0A0R2CBL6_9LACO</name>
<reference evidence="3 4" key="1">
    <citation type="journal article" date="2015" name="Genome Announc.">
        <title>Expanding the biotechnology potential of lactobacilli through comparative genomics of 213 strains and associated genera.</title>
        <authorList>
            <person name="Sun Z."/>
            <person name="Harris H.M."/>
            <person name="McCann A."/>
            <person name="Guo C."/>
            <person name="Argimon S."/>
            <person name="Zhang W."/>
            <person name="Yang X."/>
            <person name="Jeffery I.B."/>
            <person name="Cooney J.C."/>
            <person name="Kagawa T.F."/>
            <person name="Liu W."/>
            <person name="Song Y."/>
            <person name="Salvetti E."/>
            <person name="Wrobel A."/>
            <person name="Rasinkangas P."/>
            <person name="Parkhill J."/>
            <person name="Rea M.C."/>
            <person name="O'Sullivan O."/>
            <person name="Ritari J."/>
            <person name="Douillard F.P."/>
            <person name="Paul Ross R."/>
            <person name="Yang R."/>
            <person name="Briner A.E."/>
            <person name="Felis G.E."/>
            <person name="de Vos W.M."/>
            <person name="Barrangou R."/>
            <person name="Klaenhammer T.R."/>
            <person name="Caufield P.W."/>
            <person name="Cui Y."/>
            <person name="Zhang H."/>
            <person name="O'Toole P.W."/>
        </authorList>
    </citation>
    <scope>NUCLEOTIDE SEQUENCE [LARGE SCALE GENOMIC DNA]</scope>
    <source>
        <strain evidence="3 4">DSM 20605</strain>
    </source>
</reference>
<dbReference type="SMART" id="SM00363">
    <property type="entry name" value="S4"/>
    <property type="match status" value="1"/>
</dbReference>
<dbReference type="InterPro" id="IPR012677">
    <property type="entry name" value="Nucleotide-bd_a/b_plait_sf"/>
</dbReference>
<keyword evidence="4" id="KW-1185">Reference proteome</keyword>
<evidence type="ECO:0000313" key="4">
    <source>
        <dbReference type="Proteomes" id="UP000051576"/>
    </source>
</evidence>
<dbReference type="PROSITE" id="PS50889">
    <property type="entry name" value="S4"/>
    <property type="match status" value="1"/>
</dbReference>
<keyword evidence="1" id="KW-0694">RNA-binding</keyword>
<accession>A0A0R2CBL6</accession>
<dbReference type="EMBL" id="AYYX01000010">
    <property type="protein sequence ID" value="KRM89197.1"/>
    <property type="molecule type" value="Genomic_DNA"/>
</dbReference>
<dbReference type="AlphaFoldDB" id="A0A0R2CBL6"/>